<dbReference type="FunFam" id="2.60.120.330:FF:000038">
    <property type="entry name" value="Si:dkey-10o6.2"/>
    <property type="match status" value="1"/>
</dbReference>
<evidence type="ECO:0000256" key="1">
    <source>
        <dbReference type="RuleBase" id="RU003682"/>
    </source>
</evidence>
<dbReference type="AlphaFoldDB" id="A0A8K0A701"/>
<dbReference type="InterPro" id="IPR044861">
    <property type="entry name" value="IPNS-like_FE2OG_OXY"/>
</dbReference>
<dbReference type="InterPro" id="IPR027443">
    <property type="entry name" value="IPNS-like_sf"/>
</dbReference>
<gene>
    <name evidence="3" type="primary">Hypp4274</name>
    <name evidence="3" type="ORF">BLAG_LOCUS22461</name>
</gene>
<comment type="similarity">
    <text evidence="1">Belongs to the iron/ascorbate-dependent oxidoreductase family.</text>
</comment>
<keyword evidence="1" id="KW-0408">Iron</keyword>
<protein>
    <submittedName>
        <fullName evidence="3">Hypp4274 protein</fullName>
    </submittedName>
</protein>
<dbReference type="GO" id="GO:0016491">
    <property type="term" value="F:oxidoreductase activity"/>
    <property type="evidence" value="ECO:0007669"/>
    <property type="project" value="UniProtKB-KW"/>
</dbReference>
<keyword evidence="1" id="KW-0560">Oxidoreductase</keyword>
<dbReference type="Proteomes" id="UP000838412">
    <property type="component" value="Chromosome 7"/>
</dbReference>
<dbReference type="PANTHER" id="PTHR47990">
    <property type="entry name" value="2-OXOGLUTARATE (2OG) AND FE(II)-DEPENDENT OXYGENASE SUPERFAMILY PROTEIN-RELATED"/>
    <property type="match status" value="1"/>
</dbReference>
<keyword evidence="4" id="KW-1185">Reference proteome</keyword>
<dbReference type="InterPro" id="IPR005123">
    <property type="entry name" value="Oxoglu/Fe-dep_dioxygenase_dom"/>
</dbReference>
<dbReference type="Pfam" id="PF03171">
    <property type="entry name" value="2OG-FeII_Oxy"/>
    <property type="match status" value="1"/>
</dbReference>
<feature type="domain" description="Fe2OG dioxygenase" evidence="2">
    <location>
        <begin position="189"/>
        <end position="295"/>
    </location>
</feature>
<evidence type="ECO:0000313" key="4">
    <source>
        <dbReference type="Proteomes" id="UP000838412"/>
    </source>
</evidence>
<sequence length="328" mass="36960">MCSVKGKTMEDVDGYIQTIDFSAYSVGTTLTDIDEAGVEALSRELMHSFTTSGFAYLKNTGISNEEVTTVFAVVDKFFDLPVEVKQKYRRNEKDFHERHGWVGIEGENLGKLAGLEQPPDLKELFNIKPPLMDGDSWPSEVPEFEETCTDFFNKCHDLARRVLGLVAHGLGTEAEDFLDMFKNIGKGRNSSHLRSIRYPPVPDVVKENQIRCGEHTDFGCMTLLFQDNDGLEVARGDGEFVAAPPIPGTVVINIADTLQRWSADKLVSTKHRVVLPYRPEDRRTARRSIGFFTHPDFDAVMKCLDGSDKYPPIRAEDWVASRLRAMYL</sequence>
<evidence type="ECO:0000313" key="3">
    <source>
        <dbReference type="EMBL" id="CAH1270012.1"/>
    </source>
</evidence>
<organism evidence="3 4">
    <name type="scientific">Branchiostoma lanceolatum</name>
    <name type="common">Common lancelet</name>
    <name type="synonym">Amphioxus lanceolatum</name>
    <dbReference type="NCBI Taxonomy" id="7740"/>
    <lineage>
        <taxon>Eukaryota</taxon>
        <taxon>Metazoa</taxon>
        <taxon>Chordata</taxon>
        <taxon>Cephalochordata</taxon>
        <taxon>Leptocardii</taxon>
        <taxon>Amphioxiformes</taxon>
        <taxon>Branchiostomatidae</taxon>
        <taxon>Branchiostoma</taxon>
    </lineage>
</organism>
<proteinExistence type="inferred from homology"/>
<evidence type="ECO:0000259" key="2">
    <source>
        <dbReference type="PROSITE" id="PS51471"/>
    </source>
</evidence>
<keyword evidence="1" id="KW-0479">Metal-binding</keyword>
<dbReference type="PROSITE" id="PS51471">
    <property type="entry name" value="FE2OG_OXY"/>
    <property type="match status" value="1"/>
</dbReference>
<dbReference type="SUPFAM" id="SSF51197">
    <property type="entry name" value="Clavaminate synthase-like"/>
    <property type="match status" value="1"/>
</dbReference>
<dbReference type="EMBL" id="OV696692">
    <property type="protein sequence ID" value="CAH1270012.1"/>
    <property type="molecule type" value="Genomic_DNA"/>
</dbReference>
<dbReference type="GO" id="GO:0046872">
    <property type="term" value="F:metal ion binding"/>
    <property type="evidence" value="ECO:0007669"/>
    <property type="project" value="UniProtKB-KW"/>
</dbReference>
<dbReference type="InterPro" id="IPR026992">
    <property type="entry name" value="DIOX_N"/>
</dbReference>
<dbReference type="Gene3D" id="2.60.120.330">
    <property type="entry name" value="B-lactam Antibiotic, Isopenicillin N Synthase, Chain"/>
    <property type="match status" value="1"/>
</dbReference>
<dbReference type="OrthoDB" id="288590at2759"/>
<dbReference type="InterPro" id="IPR050231">
    <property type="entry name" value="Iron_ascorbate_oxido_reductase"/>
</dbReference>
<name>A0A8K0A701_BRALA</name>
<reference evidence="3" key="1">
    <citation type="submission" date="2022-01" db="EMBL/GenBank/DDBJ databases">
        <authorList>
            <person name="Braso-Vives M."/>
        </authorList>
    </citation>
    <scope>NUCLEOTIDE SEQUENCE</scope>
</reference>
<accession>A0A8K0A701</accession>
<dbReference type="Pfam" id="PF14226">
    <property type="entry name" value="DIOX_N"/>
    <property type="match status" value="1"/>
</dbReference>